<dbReference type="InterPro" id="IPR050078">
    <property type="entry name" value="Ribosomal_L11_MeTrfase_PrmA"/>
</dbReference>
<dbReference type="PANTHER" id="PTHR43648:SF1">
    <property type="entry name" value="ELECTRON TRANSFER FLAVOPROTEIN BETA SUBUNIT LYSINE METHYLTRANSFERASE"/>
    <property type="match status" value="1"/>
</dbReference>
<dbReference type="GO" id="GO:0032259">
    <property type="term" value="P:methylation"/>
    <property type="evidence" value="ECO:0007669"/>
    <property type="project" value="UniProtKB-KW"/>
</dbReference>
<dbReference type="Proteomes" id="UP000537592">
    <property type="component" value="Unassembled WGS sequence"/>
</dbReference>
<dbReference type="GO" id="GO:0016279">
    <property type="term" value="F:protein-lysine N-methyltransferase activity"/>
    <property type="evidence" value="ECO:0007669"/>
    <property type="project" value="TreeGrafter"/>
</dbReference>
<accession>A0A7W5Z6D0</accession>
<dbReference type="CDD" id="cd02440">
    <property type="entry name" value="AdoMet_MTases"/>
    <property type="match status" value="1"/>
</dbReference>
<dbReference type="Pfam" id="PF06325">
    <property type="entry name" value="PrmA"/>
    <property type="match status" value="1"/>
</dbReference>
<evidence type="ECO:0000256" key="1">
    <source>
        <dbReference type="ARBA" id="ARBA00022603"/>
    </source>
</evidence>
<dbReference type="Gene3D" id="3.40.50.150">
    <property type="entry name" value="Vaccinia Virus protein VP39"/>
    <property type="match status" value="1"/>
</dbReference>
<proteinExistence type="predicted"/>
<keyword evidence="1" id="KW-0489">Methyltransferase</keyword>
<dbReference type="AlphaFoldDB" id="A0A7W5Z6D0"/>
<name>A0A7W5Z6D0_9HYPH</name>
<dbReference type="InterPro" id="IPR029063">
    <property type="entry name" value="SAM-dependent_MTases_sf"/>
</dbReference>
<gene>
    <name evidence="3" type="ORF">FHS81_003139</name>
</gene>
<keyword evidence="2" id="KW-0808">Transferase</keyword>
<evidence type="ECO:0000256" key="2">
    <source>
        <dbReference type="ARBA" id="ARBA00022679"/>
    </source>
</evidence>
<keyword evidence="4" id="KW-1185">Reference proteome</keyword>
<comment type="caution">
    <text evidence="3">The sequence shown here is derived from an EMBL/GenBank/DDBJ whole genome shotgun (WGS) entry which is preliminary data.</text>
</comment>
<dbReference type="PANTHER" id="PTHR43648">
    <property type="entry name" value="ELECTRON TRANSFER FLAVOPROTEIN BETA SUBUNIT LYSINE METHYLTRANSFERASE"/>
    <property type="match status" value="1"/>
</dbReference>
<evidence type="ECO:0000313" key="4">
    <source>
        <dbReference type="Proteomes" id="UP000537592"/>
    </source>
</evidence>
<dbReference type="RefSeq" id="WP_183754438.1">
    <property type="nucleotide sequence ID" value="NZ_JACICC010000010.1"/>
</dbReference>
<evidence type="ECO:0000313" key="3">
    <source>
        <dbReference type="EMBL" id="MBB3811028.1"/>
    </source>
</evidence>
<protein>
    <submittedName>
        <fullName evidence="3">Putative nicotinamide N-methyase</fullName>
    </submittedName>
</protein>
<reference evidence="3 4" key="1">
    <citation type="submission" date="2020-08" db="EMBL/GenBank/DDBJ databases">
        <title>Genomic Encyclopedia of Type Strains, Phase IV (KMG-IV): sequencing the most valuable type-strain genomes for metagenomic binning, comparative biology and taxonomic classification.</title>
        <authorList>
            <person name="Goeker M."/>
        </authorList>
    </citation>
    <scope>NUCLEOTIDE SEQUENCE [LARGE SCALE GENOMIC DNA]</scope>
    <source>
        <strain evidence="3 4">DSM 28760</strain>
    </source>
</reference>
<organism evidence="3 4">
    <name type="scientific">Pseudochelatococcus contaminans</name>
    <dbReference type="NCBI Taxonomy" id="1538103"/>
    <lineage>
        <taxon>Bacteria</taxon>
        <taxon>Pseudomonadati</taxon>
        <taxon>Pseudomonadota</taxon>
        <taxon>Alphaproteobacteria</taxon>
        <taxon>Hyphomicrobiales</taxon>
        <taxon>Chelatococcaceae</taxon>
        <taxon>Pseudochelatococcus</taxon>
    </lineage>
</organism>
<dbReference type="SUPFAM" id="SSF53335">
    <property type="entry name" value="S-adenosyl-L-methionine-dependent methyltransferases"/>
    <property type="match status" value="1"/>
</dbReference>
<sequence>MANGETIADRSAFIYAHTRAAPVPHAPEICLHVADEATALWYKTEEELGSIGLPPPFWAFAWAGGQALARYILDHPETVSGRRVMDFASGSGLVAIAAAKAGGREVEAVDIDAFAIDAIRINASANYVAVKVRHENLIGRDEGWDVVLAGDICYERDIAANVIAWLAQLQERGALVLIGDPGRAYLPREKLVPLATYRVPVTRELEDAEIKVSKVWALKGERATIDI</sequence>
<dbReference type="EMBL" id="JACICC010000010">
    <property type="protein sequence ID" value="MBB3811028.1"/>
    <property type="molecule type" value="Genomic_DNA"/>
</dbReference>